<gene>
    <name evidence="2" type="ORF">ACFOW1_11820</name>
</gene>
<evidence type="ECO:0000313" key="2">
    <source>
        <dbReference type="EMBL" id="MFC4232585.1"/>
    </source>
</evidence>
<reference evidence="3" key="1">
    <citation type="journal article" date="2019" name="Int. J. Syst. Evol. Microbiol.">
        <title>The Global Catalogue of Microorganisms (GCM) 10K type strain sequencing project: providing services to taxonomists for standard genome sequencing and annotation.</title>
        <authorList>
            <consortium name="The Broad Institute Genomics Platform"/>
            <consortium name="The Broad Institute Genome Sequencing Center for Infectious Disease"/>
            <person name="Wu L."/>
            <person name="Ma J."/>
        </authorList>
    </citation>
    <scope>NUCLEOTIDE SEQUENCE [LARGE SCALE GENOMIC DNA]</scope>
    <source>
        <strain evidence="3">CECT 8010</strain>
    </source>
</reference>
<evidence type="ECO:0008006" key="4">
    <source>
        <dbReference type="Google" id="ProtNLM"/>
    </source>
</evidence>
<dbReference type="Proteomes" id="UP001595906">
    <property type="component" value="Unassembled WGS sequence"/>
</dbReference>
<sequence>MKLKYLLLMCLVVGCVTSAESQVFIGGRFGGRFGGGARYGYGAPRPRPNSPKKNQPKFKPVVIVSVGYGFPNLDKLQLPDYFNYYKGTASQSGPFTGAIDYQFNPTTSIGLLVTHGTVKMPYYSYNNPTSPSLNGALDNWSYMINFVRYIPASKAVTPYIRTAIGINSWSQNFTDGSGNTVYPPVALPDLAYQIGIGAKFNVSKNTGFFVEGGYGKYILHGGLSFKF</sequence>
<name>A0ABV8Q0I8_9BACT</name>
<accession>A0ABV8Q0I8</accession>
<feature type="signal peptide" evidence="1">
    <location>
        <begin position="1"/>
        <end position="21"/>
    </location>
</feature>
<dbReference type="InterPro" id="IPR011250">
    <property type="entry name" value="OMP/PagP_B-barrel"/>
</dbReference>
<protein>
    <recommendedName>
        <fullName evidence="4">Outer membrane protein beta-barrel domain-containing protein</fullName>
    </recommendedName>
</protein>
<proteinExistence type="predicted"/>
<dbReference type="Gene3D" id="2.40.160.20">
    <property type="match status" value="1"/>
</dbReference>
<keyword evidence="1" id="KW-0732">Signal</keyword>
<keyword evidence="3" id="KW-1185">Reference proteome</keyword>
<evidence type="ECO:0000313" key="3">
    <source>
        <dbReference type="Proteomes" id="UP001595906"/>
    </source>
</evidence>
<dbReference type="SUPFAM" id="SSF56925">
    <property type="entry name" value="OMPA-like"/>
    <property type="match status" value="1"/>
</dbReference>
<dbReference type="EMBL" id="JBHSDC010000022">
    <property type="protein sequence ID" value="MFC4232585.1"/>
    <property type="molecule type" value="Genomic_DNA"/>
</dbReference>
<feature type="chain" id="PRO_5046320472" description="Outer membrane protein beta-barrel domain-containing protein" evidence="1">
    <location>
        <begin position="22"/>
        <end position="227"/>
    </location>
</feature>
<evidence type="ECO:0000256" key="1">
    <source>
        <dbReference type="SAM" id="SignalP"/>
    </source>
</evidence>
<organism evidence="2 3">
    <name type="scientific">Parasediminibacterium paludis</name>
    <dbReference type="NCBI Taxonomy" id="908966"/>
    <lineage>
        <taxon>Bacteria</taxon>
        <taxon>Pseudomonadati</taxon>
        <taxon>Bacteroidota</taxon>
        <taxon>Chitinophagia</taxon>
        <taxon>Chitinophagales</taxon>
        <taxon>Chitinophagaceae</taxon>
        <taxon>Parasediminibacterium</taxon>
    </lineage>
</organism>
<dbReference type="RefSeq" id="WP_379014491.1">
    <property type="nucleotide sequence ID" value="NZ_JBHSDC010000022.1"/>
</dbReference>
<comment type="caution">
    <text evidence="2">The sequence shown here is derived from an EMBL/GenBank/DDBJ whole genome shotgun (WGS) entry which is preliminary data.</text>
</comment>
<dbReference type="PROSITE" id="PS51257">
    <property type="entry name" value="PROKAR_LIPOPROTEIN"/>
    <property type="match status" value="1"/>
</dbReference>